<dbReference type="FunFam" id="3.90.600.10:FF:000001">
    <property type="entry name" value="Trifunctional purine biosynthetic protein adenosine-3"/>
    <property type="match status" value="1"/>
</dbReference>
<dbReference type="InterPro" id="IPR013815">
    <property type="entry name" value="ATP_grasp_subdomain_1"/>
</dbReference>
<dbReference type="Gene3D" id="3.40.50.20">
    <property type="match status" value="1"/>
</dbReference>
<evidence type="ECO:0000256" key="5">
    <source>
        <dbReference type="ARBA" id="ARBA00022598"/>
    </source>
</evidence>
<evidence type="ECO:0000256" key="4">
    <source>
        <dbReference type="ARBA" id="ARBA00013255"/>
    </source>
</evidence>
<name>A0A840NSX6_9HYPH</name>
<dbReference type="EMBL" id="JACHIM010000002">
    <property type="protein sequence ID" value="MBB5073508.1"/>
    <property type="molecule type" value="Genomic_DNA"/>
</dbReference>
<dbReference type="SUPFAM" id="SSF56059">
    <property type="entry name" value="Glutathione synthetase ATP-binding domain-like"/>
    <property type="match status" value="1"/>
</dbReference>
<dbReference type="PANTHER" id="PTHR43472:SF1">
    <property type="entry name" value="PHOSPHORIBOSYLAMINE--GLYCINE LIGASE, CHLOROPLASTIC"/>
    <property type="match status" value="1"/>
</dbReference>
<evidence type="ECO:0000256" key="6">
    <source>
        <dbReference type="ARBA" id="ARBA00022723"/>
    </source>
</evidence>
<evidence type="ECO:0000256" key="11">
    <source>
        <dbReference type="ARBA" id="ARBA00038345"/>
    </source>
</evidence>
<dbReference type="SMART" id="SM01209">
    <property type="entry name" value="GARS_A"/>
    <property type="match status" value="1"/>
</dbReference>
<dbReference type="RefSeq" id="WP_183228571.1">
    <property type="nucleotide sequence ID" value="NZ_JACHIM010000002.1"/>
</dbReference>
<evidence type="ECO:0000256" key="3">
    <source>
        <dbReference type="ARBA" id="ARBA00005174"/>
    </source>
</evidence>
<evidence type="ECO:0000256" key="10">
    <source>
        <dbReference type="ARBA" id="ARBA00023211"/>
    </source>
</evidence>
<accession>A0A840NSX6</accession>
<dbReference type="InterPro" id="IPR020559">
    <property type="entry name" value="PRibGlycinamide_synth_CS"/>
</dbReference>
<keyword evidence="8 14" id="KW-0658">Purine biosynthesis</keyword>
<evidence type="ECO:0000259" key="16">
    <source>
        <dbReference type="PROSITE" id="PS50975"/>
    </source>
</evidence>
<organism evidence="17 18">
    <name type="scientific">Bartonella callosciuri</name>
    <dbReference type="NCBI Taxonomy" id="686223"/>
    <lineage>
        <taxon>Bacteria</taxon>
        <taxon>Pseudomonadati</taxon>
        <taxon>Pseudomonadota</taxon>
        <taxon>Alphaproteobacteria</taxon>
        <taxon>Hyphomicrobiales</taxon>
        <taxon>Bartonellaceae</taxon>
        <taxon>Bartonella</taxon>
    </lineage>
</organism>
<dbReference type="SUPFAM" id="SSF51246">
    <property type="entry name" value="Rudiment single hybrid motif"/>
    <property type="match status" value="1"/>
</dbReference>
<keyword evidence="10" id="KW-0464">Manganese</keyword>
<keyword evidence="7 15" id="KW-0547">Nucleotide-binding</keyword>
<dbReference type="InterPro" id="IPR020560">
    <property type="entry name" value="PRibGlycinamide_synth_C-dom"/>
</dbReference>
<proteinExistence type="inferred from homology"/>
<evidence type="ECO:0000256" key="15">
    <source>
        <dbReference type="PROSITE-ProRule" id="PRU00409"/>
    </source>
</evidence>
<gene>
    <name evidence="14" type="primary">purD</name>
    <name evidence="17" type="ORF">HNQ69_000629</name>
</gene>
<evidence type="ECO:0000256" key="8">
    <source>
        <dbReference type="ARBA" id="ARBA00022755"/>
    </source>
</evidence>
<dbReference type="HAMAP" id="MF_00138">
    <property type="entry name" value="GARS"/>
    <property type="match status" value="1"/>
</dbReference>
<evidence type="ECO:0000256" key="9">
    <source>
        <dbReference type="ARBA" id="ARBA00022840"/>
    </source>
</evidence>
<dbReference type="FunFam" id="3.40.50.20:FF:000006">
    <property type="entry name" value="Phosphoribosylamine--glycine ligase, chloroplastic"/>
    <property type="match status" value="1"/>
</dbReference>
<dbReference type="InterPro" id="IPR016185">
    <property type="entry name" value="PreATP-grasp_dom_sf"/>
</dbReference>
<comment type="pathway">
    <text evidence="3 14">Purine metabolism; IMP biosynthesis via de novo pathway; N(1)-(5-phospho-D-ribosyl)glycinamide from 5-phospho-alpha-D-ribose 1-diphosphate: step 2/2.</text>
</comment>
<comment type="cofactor">
    <cofactor evidence="1">
        <name>Mn(2+)</name>
        <dbReference type="ChEBI" id="CHEBI:29035"/>
    </cofactor>
</comment>
<dbReference type="Pfam" id="PF02844">
    <property type="entry name" value="GARS_N"/>
    <property type="match status" value="1"/>
</dbReference>
<dbReference type="InterPro" id="IPR020561">
    <property type="entry name" value="PRibGlycinamid_synth_ATP-grasp"/>
</dbReference>
<keyword evidence="6" id="KW-0479">Metal-binding</keyword>
<dbReference type="InterPro" id="IPR037123">
    <property type="entry name" value="PRibGlycinamide_synth_C_sf"/>
</dbReference>
<dbReference type="EC" id="6.3.4.13" evidence="4 14"/>
<dbReference type="InterPro" id="IPR011054">
    <property type="entry name" value="Rudment_hybrid_motif"/>
</dbReference>
<dbReference type="SMART" id="SM01210">
    <property type="entry name" value="GARS_C"/>
    <property type="match status" value="1"/>
</dbReference>
<dbReference type="GO" id="GO:0005524">
    <property type="term" value="F:ATP binding"/>
    <property type="evidence" value="ECO:0007669"/>
    <property type="project" value="UniProtKB-UniRule"/>
</dbReference>
<dbReference type="Gene3D" id="3.30.470.20">
    <property type="entry name" value="ATP-grasp fold, B domain"/>
    <property type="match status" value="1"/>
</dbReference>
<dbReference type="Pfam" id="PF02843">
    <property type="entry name" value="GARS_C"/>
    <property type="match status" value="1"/>
</dbReference>
<evidence type="ECO:0000313" key="18">
    <source>
        <dbReference type="Proteomes" id="UP000561417"/>
    </source>
</evidence>
<comment type="caution">
    <text evidence="17">The sequence shown here is derived from an EMBL/GenBank/DDBJ whole genome shotgun (WGS) entry which is preliminary data.</text>
</comment>
<dbReference type="SUPFAM" id="SSF52440">
    <property type="entry name" value="PreATP-grasp domain"/>
    <property type="match status" value="1"/>
</dbReference>
<keyword evidence="9 15" id="KW-0067">ATP-binding</keyword>
<keyword evidence="18" id="KW-1185">Reference proteome</keyword>
<evidence type="ECO:0000256" key="12">
    <source>
        <dbReference type="ARBA" id="ARBA00042242"/>
    </source>
</evidence>
<sequence length="424" mass="45785">MNVLLIGSGGREHALAWKIAASPLLKKLYCAPGNPATIEFGENIDLDINDHTLVIDFCKAHSIDLVVVGPEAPLVAGITDSLNNAHICVFGPTQKAAQLEGSKAFTKDLCYKNNIPTGTYQCFNDAEKAKEYIRQQGVPIVIKADGLAAGKGVVVATTREEAFNAVEACFKNASSNAKEKIVVESFLEGEEASFFCLCDGKVALPFGSAQDHKRVGDGDTGANTGGMGAYSPAPIMTEEMINRTLKEIVEPALRSMNAMGAPFKGILFVGLMITQKGPELIEFNVRFGDPECQVLMMRLQEDILPLLLAAAQGNLKQKHLKWSEKTALTVVMAAKGYPDSPQKGTVIRNLDKVNTFPDVKVFQAGIALRNGELIANGGRVLNITATGETITQAQKRAYEAVDCIDWPDGFVRRDIGWRAIARES</sequence>
<dbReference type="Gene3D" id="3.90.600.10">
    <property type="entry name" value="Phosphoribosylglycinamide synthetase, C-terminal domain"/>
    <property type="match status" value="1"/>
</dbReference>
<dbReference type="Pfam" id="PF01071">
    <property type="entry name" value="GARS_A"/>
    <property type="match status" value="1"/>
</dbReference>
<feature type="domain" description="ATP-grasp" evidence="16">
    <location>
        <begin position="107"/>
        <end position="312"/>
    </location>
</feature>
<dbReference type="GO" id="GO:0046872">
    <property type="term" value="F:metal ion binding"/>
    <property type="evidence" value="ECO:0007669"/>
    <property type="project" value="UniProtKB-KW"/>
</dbReference>
<dbReference type="PANTHER" id="PTHR43472">
    <property type="entry name" value="PHOSPHORIBOSYLAMINE--GLYCINE LIGASE"/>
    <property type="match status" value="1"/>
</dbReference>
<dbReference type="InterPro" id="IPR020562">
    <property type="entry name" value="PRibGlycinamide_synth_N"/>
</dbReference>
<dbReference type="PROSITE" id="PS50975">
    <property type="entry name" value="ATP_GRASP"/>
    <property type="match status" value="1"/>
</dbReference>
<dbReference type="InterPro" id="IPR000115">
    <property type="entry name" value="PRibGlycinamide_synth"/>
</dbReference>
<evidence type="ECO:0000256" key="13">
    <source>
        <dbReference type="ARBA" id="ARBA00042864"/>
    </source>
</evidence>
<dbReference type="PROSITE" id="PS00184">
    <property type="entry name" value="GARS"/>
    <property type="match status" value="1"/>
</dbReference>
<dbReference type="UniPathway" id="UPA00074">
    <property type="reaction ID" value="UER00125"/>
</dbReference>
<reference evidence="17 18" key="1">
    <citation type="submission" date="2020-08" db="EMBL/GenBank/DDBJ databases">
        <title>Genomic Encyclopedia of Type Strains, Phase IV (KMG-IV): sequencing the most valuable type-strain genomes for metagenomic binning, comparative biology and taxonomic classification.</title>
        <authorList>
            <person name="Goeker M."/>
        </authorList>
    </citation>
    <scope>NUCLEOTIDE SEQUENCE [LARGE SCALE GENOMIC DNA]</scope>
    <source>
        <strain evidence="17 18">DSM 28538</strain>
    </source>
</reference>
<dbReference type="GO" id="GO:0009113">
    <property type="term" value="P:purine nucleobase biosynthetic process"/>
    <property type="evidence" value="ECO:0007669"/>
    <property type="project" value="InterPro"/>
</dbReference>
<dbReference type="GO" id="GO:0006189">
    <property type="term" value="P:'de novo' IMP biosynthetic process"/>
    <property type="evidence" value="ECO:0007669"/>
    <property type="project" value="UniProtKB-UniRule"/>
</dbReference>
<evidence type="ECO:0000256" key="2">
    <source>
        <dbReference type="ARBA" id="ARBA00001946"/>
    </source>
</evidence>
<comment type="cofactor">
    <cofactor evidence="2">
        <name>Mg(2+)</name>
        <dbReference type="ChEBI" id="CHEBI:18420"/>
    </cofactor>
</comment>
<dbReference type="Gene3D" id="3.30.1490.20">
    <property type="entry name" value="ATP-grasp fold, A domain"/>
    <property type="match status" value="1"/>
</dbReference>
<evidence type="ECO:0000256" key="7">
    <source>
        <dbReference type="ARBA" id="ARBA00022741"/>
    </source>
</evidence>
<dbReference type="NCBIfam" id="TIGR00877">
    <property type="entry name" value="purD"/>
    <property type="match status" value="1"/>
</dbReference>
<evidence type="ECO:0000256" key="14">
    <source>
        <dbReference type="HAMAP-Rule" id="MF_00138"/>
    </source>
</evidence>
<keyword evidence="5 14" id="KW-0436">Ligase</keyword>
<protein>
    <recommendedName>
        <fullName evidence="4 14">Phosphoribosylamine--glycine ligase</fullName>
        <ecNumber evidence="4 14">6.3.4.13</ecNumber>
    </recommendedName>
    <alternativeName>
        <fullName evidence="14">GARS</fullName>
    </alternativeName>
    <alternativeName>
        <fullName evidence="12 14">Glycinamide ribonucleotide synthetase</fullName>
    </alternativeName>
    <alternativeName>
        <fullName evidence="13 14">Phosphoribosylglycinamide synthetase</fullName>
    </alternativeName>
</protein>
<dbReference type="GO" id="GO:0004637">
    <property type="term" value="F:phosphoribosylamine-glycine ligase activity"/>
    <property type="evidence" value="ECO:0007669"/>
    <property type="project" value="UniProtKB-UniRule"/>
</dbReference>
<dbReference type="InterPro" id="IPR011761">
    <property type="entry name" value="ATP-grasp"/>
</dbReference>
<dbReference type="AlphaFoldDB" id="A0A840NSX6"/>
<dbReference type="Proteomes" id="UP000561417">
    <property type="component" value="Unassembled WGS sequence"/>
</dbReference>
<evidence type="ECO:0000256" key="1">
    <source>
        <dbReference type="ARBA" id="ARBA00001936"/>
    </source>
</evidence>
<comment type="catalytic activity">
    <reaction evidence="14">
        <text>5-phospho-beta-D-ribosylamine + glycine + ATP = N(1)-(5-phospho-beta-D-ribosyl)glycinamide + ADP + phosphate + H(+)</text>
        <dbReference type="Rhea" id="RHEA:17453"/>
        <dbReference type="ChEBI" id="CHEBI:15378"/>
        <dbReference type="ChEBI" id="CHEBI:30616"/>
        <dbReference type="ChEBI" id="CHEBI:43474"/>
        <dbReference type="ChEBI" id="CHEBI:57305"/>
        <dbReference type="ChEBI" id="CHEBI:58681"/>
        <dbReference type="ChEBI" id="CHEBI:143788"/>
        <dbReference type="ChEBI" id="CHEBI:456216"/>
        <dbReference type="EC" id="6.3.4.13"/>
    </reaction>
</comment>
<evidence type="ECO:0000313" key="17">
    <source>
        <dbReference type="EMBL" id="MBB5073508.1"/>
    </source>
</evidence>
<comment type="similarity">
    <text evidence="11 14">Belongs to the GARS family.</text>
</comment>